<feature type="region of interest" description="Disordered" evidence="1">
    <location>
        <begin position="1"/>
        <end position="38"/>
    </location>
</feature>
<organism evidence="3 4">
    <name type="scientific">Allacma fusca</name>
    <dbReference type="NCBI Taxonomy" id="39272"/>
    <lineage>
        <taxon>Eukaryota</taxon>
        <taxon>Metazoa</taxon>
        <taxon>Ecdysozoa</taxon>
        <taxon>Arthropoda</taxon>
        <taxon>Hexapoda</taxon>
        <taxon>Collembola</taxon>
        <taxon>Symphypleona</taxon>
        <taxon>Sminthuridae</taxon>
        <taxon>Allacma</taxon>
    </lineage>
</organism>
<dbReference type="OrthoDB" id="5854685at2759"/>
<evidence type="ECO:0000259" key="2">
    <source>
        <dbReference type="PROSITE" id="PS50057"/>
    </source>
</evidence>
<dbReference type="PROSITE" id="PS50057">
    <property type="entry name" value="FERM_3"/>
    <property type="match status" value="1"/>
</dbReference>
<dbReference type="InterPro" id="IPR051835">
    <property type="entry name" value="RAC1-GEF"/>
</dbReference>
<protein>
    <recommendedName>
        <fullName evidence="2">FERM domain-containing protein</fullName>
    </recommendedName>
</protein>
<dbReference type="InterPro" id="IPR000299">
    <property type="entry name" value="FERM_domain"/>
</dbReference>
<dbReference type="AlphaFoldDB" id="A0A8J2PE29"/>
<comment type="caution">
    <text evidence="3">The sequence shown here is derived from an EMBL/GenBank/DDBJ whole genome shotgun (WGS) entry which is preliminary data.</text>
</comment>
<accession>A0A8J2PE29</accession>
<dbReference type="Pfam" id="PF09379">
    <property type="entry name" value="FERM_N"/>
    <property type="match status" value="1"/>
</dbReference>
<keyword evidence="4" id="KW-1185">Reference proteome</keyword>
<feature type="non-terminal residue" evidence="3">
    <location>
        <position position="1"/>
    </location>
</feature>
<reference evidence="3" key="1">
    <citation type="submission" date="2021-06" db="EMBL/GenBank/DDBJ databases">
        <authorList>
            <person name="Hodson N. C."/>
            <person name="Mongue J. A."/>
            <person name="Jaron S. K."/>
        </authorList>
    </citation>
    <scope>NUCLEOTIDE SEQUENCE</scope>
</reference>
<dbReference type="PANTHER" id="PTHR45858">
    <property type="entry name" value="FERM DOMAIN CONTAINING PROTEIN"/>
    <property type="match status" value="1"/>
</dbReference>
<gene>
    <name evidence="3" type="ORF">AFUS01_LOCUS28806</name>
</gene>
<evidence type="ECO:0000256" key="1">
    <source>
        <dbReference type="SAM" id="MobiDB-lite"/>
    </source>
</evidence>
<name>A0A8J2PE29_9HEXA</name>
<sequence length="120" mass="13149">MFEKSKRSLRAATGGGSYRVRDSAAMPTSSSNLHDHSTGKTLQVSLLGGASQKAKNLAITVIFLDDSQHTFEVEKSAKGTVLLEKVFQHLELSEKDYFGLQFDELLPPPEVIHPLSSPHL</sequence>
<dbReference type="InterPro" id="IPR018979">
    <property type="entry name" value="FERM_N"/>
</dbReference>
<feature type="domain" description="FERM" evidence="2">
    <location>
        <begin position="57"/>
        <end position="120"/>
    </location>
</feature>
<evidence type="ECO:0000313" key="3">
    <source>
        <dbReference type="EMBL" id="CAG7818293.1"/>
    </source>
</evidence>
<proteinExistence type="predicted"/>
<dbReference type="PANTHER" id="PTHR45858:SF5">
    <property type="entry name" value="MOESIN_EZRIN_RADIXIN HOMOLOG 1"/>
    <property type="match status" value="1"/>
</dbReference>
<dbReference type="EMBL" id="CAJVCH010417109">
    <property type="protein sequence ID" value="CAG7818293.1"/>
    <property type="molecule type" value="Genomic_DNA"/>
</dbReference>
<dbReference type="GO" id="GO:0005085">
    <property type="term" value="F:guanyl-nucleotide exchange factor activity"/>
    <property type="evidence" value="ECO:0007669"/>
    <property type="project" value="TreeGrafter"/>
</dbReference>
<dbReference type="Proteomes" id="UP000708208">
    <property type="component" value="Unassembled WGS sequence"/>
</dbReference>
<evidence type="ECO:0000313" key="4">
    <source>
        <dbReference type="Proteomes" id="UP000708208"/>
    </source>
</evidence>